<protein>
    <submittedName>
        <fullName evidence="11">Choline dehydrogenase</fullName>
    </submittedName>
</protein>
<dbReference type="PANTHER" id="PTHR11552">
    <property type="entry name" value="GLUCOSE-METHANOL-CHOLINE GMC OXIDOREDUCTASE"/>
    <property type="match status" value="1"/>
</dbReference>
<dbReference type="SUPFAM" id="SSF51905">
    <property type="entry name" value="FAD/NAD(P)-binding domain"/>
    <property type="match status" value="1"/>
</dbReference>
<keyword evidence="5" id="KW-0560">Oxidoreductase</keyword>
<dbReference type="EMBL" id="MU404352">
    <property type="protein sequence ID" value="KAI1615691.1"/>
    <property type="molecule type" value="Genomic_DNA"/>
</dbReference>
<feature type="binding site" evidence="7">
    <location>
        <begin position="102"/>
        <end position="105"/>
    </location>
    <ligand>
        <name>FAD</name>
        <dbReference type="ChEBI" id="CHEBI:57692"/>
    </ligand>
</feature>
<feature type="binding site" evidence="7">
    <location>
        <position position="98"/>
    </location>
    <ligand>
        <name>FAD</name>
        <dbReference type="ChEBI" id="CHEBI:57692"/>
    </ligand>
</feature>
<dbReference type="InterPro" id="IPR012132">
    <property type="entry name" value="GMC_OxRdtase"/>
</dbReference>
<feature type="domain" description="Glucose-methanol-choline oxidoreductase N-terminal" evidence="10">
    <location>
        <begin position="284"/>
        <end position="298"/>
    </location>
</feature>
<dbReference type="SUPFAM" id="SSF54373">
    <property type="entry name" value="FAD-linked reductases, C-terminal domain"/>
    <property type="match status" value="1"/>
</dbReference>
<dbReference type="Pfam" id="PF00732">
    <property type="entry name" value="GMC_oxred_N"/>
    <property type="match status" value="1"/>
</dbReference>
<dbReference type="InterPro" id="IPR000172">
    <property type="entry name" value="GMC_OxRdtase_N"/>
</dbReference>
<feature type="binding site" evidence="7">
    <location>
        <position position="243"/>
    </location>
    <ligand>
        <name>FAD</name>
        <dbReference type="ChEBI" id="CHEBI:57692"/>
    </ligand>
</feature>
<feature type="active site" description="Proton acceptor" evidence="6">
    <location>
        <position position="595"/>
    </location>
</feature>
<dbReference type="InterPro" id="IPR007867">
    <property type="entry name" value="GMC_OxRtase_C"/>
</dbReference>
<gene>
    <name evidence="11" type="ORF">EDD36DRAFT_463190</name>
</gene>
<comment type="similarity">
    <text evidence="2 8">Belongs to the GMC oxidoreductase family.</text>
</comment>
<keyword evidence="3 8" id="KW-0285">Flavoprotein</keyword>
<evidence type="ECO:0000313" key="11">
    <source>
        <dbReference type="EMBL" id="KAI1615691.1"/>
    </source>
</evidence>
<dbReference type="PANTHER" id="PTHR11552:SF201">
    <property type="entry name" value="GLUCOSE-METHANOL-CHOLINE OXIDOREDUCTASE N-TERMINAL DOMAIN-CONTAINING PROTEIN"/>
    <property type="match status" value="1"/>
</dbReference>
<evidence type="ECO:0000259" key="9">
    <source>
        <dbReference type="PROSITE" id="PS00623"/>
    </source>
</evidence>
<proteinExistence type="inferred from homology"/>
<dbReference type="InterPro" id="IPR036188">
    <property type="entry name" value="FAD/NAD-bd_sf"/>
</dbReference>
<evidence type="ECO:0000259" key="10">
    <source>
        <dbReference type="PROSITE" id="PS00624"/>
    </source>
</evidence>
<evidence type="ECO:0000256" key="8">
    <source>
        <dbReference type="RuleBase" id="RU003968"/>
    </source>
</evidence>
<dbReference type="Gene3D" id="3.30.560.10">
    <property type="entry name" value="Glucose Oxidase, domain 3"/>
    <property type="match status" value="1"/>
</dbReference>
<accession>A0AAN6E0M4</accession>
<feature type="active site" description="Proton donor" evidence="6">
    <location>
        <position position="552"/>
    </location>
</feature>
<dbReference type="Pfam" id="PF05199">
    <property type="entry name" value="GMC_oxred_C"/>
    <property type="match status" value="1"/>
</dbReference>
<sequence length="623" mass="68289">MECFCTPQEFSETAWDYIIVGGGTAGLVVASRLSEDSNVKVGVIEAGGPVFDDPRVTVPGRMGQTIGTEHDWAFETIPQPGLNGRTLPWPRGKMVGGTSAMNFMVWNRAAREDYDGWESLGNPGWGWAGLKYYFMKSESLKRPSGANAEKFKFLVTDGDHGIAGPVQTSVGAHLSETHNYWHDTLQKLNIATNEAHFGGSNVGAWTSVVAADPKTATRSYSASAYLLPSSHRSNLKVLSGAQVEKILWQQGTTSADKVACGIAFNAGGVTLTASCTQEVILSGGSVGSPHLLELSGIGSPENLKKAGIQVQVANPNVGENLQEHLSEFAREHSLHVLRVMLVTMAVYELSPHISTPDDYADPEFERKAFQQYQESRTGLYTSVPSSFAYVPVSTFVPEASKLAEKAREYATSHRKSSRDYLMNQLLQHQFLPKANVGSVEYIMDHGNFSPVFKGEKGKKYATLMQVLQYPYSRGSIHINTAAPSSKPLIDPKYYEGEGEIDYEVMVEAQKFGDKICRTSPMNSIVVKRVYPPEEPEVDWNSWMVENTITDWHPVGTCPMLPRKSGGVVDSNLKVYGTTNVRVVDASIFPMQVSAHIQATIYAVAEKGADCIKQSWDSPLRARL</sequence>
<keyword evidence="12" id="KW-1185">Reference proteome</keyword>
<comment type="caution">
    <text evidence="11">The sequence shown here is derived from an EMBL/GenBank/DDBJ whole genome shotgun (WGS) entry which is preliminary data.</text>
</comment>
<name>A0AAN6E0M4_9EURO</name>
<dbReference type="GO" id="GO:0050660">
    <property type="term" value="F:flavin adenine dinucleotide binding"/>
    <property type="evidence" value="ECO:0007669"/>
    <property type="project" value="InterPro"/>
</dbReference>
<dbReference type="GO" id="GO:0016614">
    <property type="term" value="F:oxidoreductase activity, acting on CH-OH group of donors"/>
    <property type="evidence" value="ECO:0007669"/>
    <property type="project" value="InterPro"/>
</dbReference>
<evidence type="ECO:0000256" key="3">
    <source>
        <dbReference type="ARBA" id="ARBA00022630"/>
    </source>
</evidence>
<evidence type="ECO:0000256" key="5">
    <source>
        <dbReference type="ARBA" id="ARBA00023002"/>
    </source>
</evidence>
<dbReference type="AlphaFoldDB" id="A0AAN6E0M4"/>
<reference evidence="11" key="1">
    <citation type="journal article" date="2022" name="bioRxiv">
        <title>Deciphering the potential niche of two novel black yeast fungi from a biological soil crust based on their genomes, phenotypes, and melanin regulation.</title>
        <authorList>
            <consortium name="DOE Joint Genome Institute"/>
            <person name="Carr E.C."/>
            <person name="Barton Q."/>
            <person name="Grambo S."/>
            <person name="Sullivan M."/>
            <person name="Renfro C.M."/>
            <person name="Kuo A."/>
            <person name="Pangilinan J."/>
            <person name="Lipzen A."/>
            <person name="Keymanesh K."/>
            <person name="Savage E."/>
            <person name="Barry K."/>
            <person name="Grigoriev I.V."/>
            <person name="Riekhof W.R."/>
            <person name="Harris S.S."/>
        </authorList>
    </citation>
    <scope>NUCLEOTIDE SEQUENCE</scope>
    <source>
        <strain evidence="11">JF 03-4F</strain>
    </source>
</reference>
<dbReference type="Gene3D" id="3.50.50.60">
    <property type="entry name" value="FAD/NAD(P)-binding domain"/>
    <property type="match status" value="1"/>
</dbReference>
<evidence type="ECO:0000313" key="12">
    <source>
        <dbReference type="Proteomes" id="UP001203852"/>
    </source>
</evidence>
<evidence type="ECO:0000256" key="6">
    <source>
        <dbReference type="PIRSR" id="PIRSR000137-1"/>
    </source>
</evidence>
<dbReference type="PIRSF" id="PIRSF000137">
    <property type="entry name" value="Alcohol_oxidase"/>
    <property type="match status" value="1"/>
</dbReference>
<evidence type="ECO:0000256" key="1">
    <source>
        <dbReference type="ARBA" id="ARBA00001974"/>
    </source>
</evidence>
<comment type="cofactor">
    <cofactor evidence="1 7">
        <name>FAD</name>
        <dbReference type="ChEBI" id="CHEBI:57692"/>
    </cofactor>
</comment>
<evidence type="ECO:0000256" key="7">
    <source>
        <dbReference type="PIRSR" id="PIRSR000137-2"/>
    </source>
</evidence>
<dbReference type="Proteomes" id="UP001203852">
    <property type="component" value="Unassembled WGS sequence"/>
</dbReference>
<keyword evidence="4 7" id="KW-0274">FAD</keyword>
<evidence type="ECO:0000256" key="2">
    <source>
        <dbReference type="ARBA" id="ARBA00010790"/>
    </source>
</evidence>
<feature type="domain" description="Glucose-methanol-choline oxidoreductase N-terminal" evidence="9">
    <location>
        <begin position="92"/>
        <end position="115"/>
    </location>
</feature>
<organism evidence="11 12">
    <name type="scientific">Exophiala viscosa</name>
    <dbReference type="NCBI Taxonomy" id="2486360"/>
    <lineage>
        <taxon>Eukaryota</taxon>
        <taxon>Fungi</taxon>
        <taxon>Dikarya</taxon>
        <taxon>Ascomycota</taxon>
        <taxon>Pezizomycotina</taxon>
        <taxon>Eurotiomycetes</taxon>
        <taxon>Chaetothyriomycetidae</taxon>
        <taxon>Chaetothyriales</taxon>
        <taxon>Herpotrichiellaceae</taxon>
        <taxon>Exophiala</taxon>
    </lineage>
</organism>
<dbReference type="PROSITE" id="PS00623">
    <property type="entry name" value="GMC_OXRED_1"/>
    <property type="match status" value="1"/>
</dbReference>
<evidence type="ECO:0000256" key="4">
    <source>
        <dbReference type="ARBA" id="ARBA00022827"/>
    </source>
</evidence>
<dbReference type="PROSITE" id="PS00624">
    <property type="entry name" value="GMC_OXRED_2"/>
    <property type="match status" value="1"/>
</dbReference>
<feature type="binding site" evidence="7">
    <location>
        <begin position="551"/>
        <end position="552"/>
    </location>
    <ligand>
        <name>FAD</name>
        <dbReference type="ChEBI" id="CHEBI:57692"/>
    </ligand>
</feature>